<dbReference type="PANTHER" id="PTHR46986:SF1">
    <property type="entry name" value="ENDORIBONUCLEASE YBEY, CHLOROPLASTIC"/>
    <property type="match status" value="1"/>
</dbReference>
<keyword evidence="7" id="KW-0698">rRNA processing</keyword>
<comment type="cofactor">
    <cofactor evidence="7">
        <name>Zn(2+)</name>
        <dbReference type="ChEBI" id="CHEBI:29105"/>
    </cofactor>
    <text evidence="7">Binds 1 zinc ion.</text>
</comment>
<dbReference type="InterPro" id="IPR023091">
    <property type="entry name" value="MetalPrtase_cat_dom_sf_prd"/>
</dbReference>
<evidence type="ECO:0000256" key="6">
    <source>
        <dbReference type="ARBA" id="ARBA00022833"/>
    </source>
</evidence>
<keyword evidence="7" id="KW-0963">Cytoplasm</keyword>
<dbReference type="SUPFAM" id="SSF55486">
    <property type="entry name" value="Metalloproteases ('zincins'), catalytic domain"/>
    <property type="match status" value="1"/>
</dbReference>
<keyword evidence="9" id="KW-1185">Reference proteome</keyword>
<dbReference type="PANTHER" id="PTHR46986">
    <property type="entry name" value="ENDORIBONUCLEASE YBEY, CHLOROPLASTIC"/>
    <property type="match status" value="1"/>
</dbReference>
<dbReference type="EC" id="3.1.-.-" evidence="7"/>
<feature type="binding site" evidence="7">
    <location>
        <position position="127"/>
    </location>
    <ligand>
        <name>Zn(2+)</name>
        <dbReference type="ChEBI" id="CHEBI:29105"/>
        <note>catalytic</note>
    </ligand>
</feature>
<keyword evidence="2 7" id="KW-0540">Nuclease</keyword>
<accession>A0A517QIV9</accession>
<dbReference type="KEGG" id="tpol:Mal48_08270"/>
<evidence type="ECO:0000256" key="5">
    <source>
        <dbReference type="ARBA" id="ARBA00022801"/>
    </source>
</evidence>
<dbReference type="GO" id="GO:0004222">
    <property type="term" value="F:metalloendopeptidase activity"/>
    <property type="evidence" value="ECO:0007669"/>
    <property type="project" value="InterPro"/>
</dbReference>
<feature type="binding site" evidence="7">
    <location>
        <position position="133"/>
    </location>
    <ligand>
        <name>Zn(2+)</name>
        <dbReference type="ChEBI" id="CHEBI:29105"/>
        <note>catalytic</note>
    </ligand>
</feature>
<comment type="subcellular location">
    <subcellularLocation>
        <location evidence="7">Cytoplasm</location>
    </subcellularLocation>
</comment>
<evidence type="ECO:0000256" key="7">
    <source>
        <dbReference type="HAMAP-Rule" id="MF_00009"/>
    </source>
</evidence>
<organism evidence="8 9">
    <name type="scientific">Thalassoglobus polymorphus</name>
    <dbReference type="NCBI Taxonomy" id="2527994"/>
    <lineage>
        <taxon>Bacteria</taxon>
        <taxon>Pseudomonadati</taxon>
        <taxon>Planctomycetota</taxon>
        <taxon>Planctomycetia</taxon>
        <taxon>Planctomycetales</taxon>
        <taxon>Planctomycetaceae</taxon>
        <taxon>Thalassoglobus</taxon>
    </lineage>
</organism>
<sequence length="160" mass="18155">MFEIHLSNNQQLLPVHDSLVHDAVTQTLTAQNVASAEIVVALIDDKSIHTVNREHLQHDYPTDVISFLYDSSGGTTDEDSEPLLKGSDSHLDGELVISVETAIRESTTYQWDPLDELRLYIVHGLLHLCGYDDQTDSEKAIMRQREQAILKFWNLTPHYT</sequence>
<protein>
    <recommendedName>
        <fullName evidence="7">Endoribonuclease YbeY</fullName>
        <ecNumber evidence="7">3.1.-.-</ecNumber>
    </recommendedName>
</protein>
<evidence type="ECO:0000256" key="1">
    <source>
        <dbReference type="ARBA" id="ARBA00010875"/>
    </source>
</evidence>
<gene>
    <name evidence="7 8" type="primary">ybeY</name>
    <name evidence="8" type="ORF">Mal48_08270</name>
</gene>
<keyword evidence="6 7" id="KW-0862">Zinc</keyword>
<dbReference type="GO" id="GO:0004521">
    <property type="term" value="F:RNA endonuclease activity"/>
    <property type="evidence" value="ECO:0007669"/>
    <property type="project" value="UniProtKB-UniRule"/>
</dbReference>
<reference evidence="8 9" key="1">
    <citation type="submission" date="2019-02" db="EMBL/GenBank/DDBJ databases">
        <title>Deep-cultivation of Planctomycetes and their phenomic and genomic characterization uncovers novel biology.</title>
        <authorList>
            <person name="Wiegand S."/>
            <person name="Jogler M."/>
            <person name="Boedeker C."/>
            <person name="Pinto D."/>
            <person name="Vollmers J."/>
            <person name="Rivas-Marin E."/>
            <person name="Kohn T."/>
            <person name="Peeters S.H."/>
            <person name="Heuer A."/>
            <person name="Rast P."/>
            <person name="Oberbeckmann S."/>
            <person name="Bunk B."/>
            <person name="Jeske O."/>
            <person name="Meyerdierks A."/>
            <person name="Storesund J.E."/>
            <person name="Kallscheuer N."/>
            <person name="Luecker S."/>
            <person name="Lage O.M."/>
            <person name="Pohl T."/>
            <person name="Merkel B.J."/>
            <person name="Hornburger P."/>
            <person name="Mueller R.-W."/>
            <person name="Bruemmer F."/>
            <person name="Labrenz M."/>
            <person name="Spormann A.M."/>
            <person name="Op den Camp H."/>
            <person name="Overmann J."/>
            <person name="Amann R."/>
            <person name="Jetten M.S.M."/>
            <person name="Mascher T."/>
            <person name="Medema M.H."/>
            <person name="Devos D.P."/>
            <person name="Kaster A.-K."/>
            <person name="Ovreas L."/>
            <person name="Rohde M."/>
            <person name="Galperin M.Y."/>
            <person name="Jogler C."/>
        </authorList>
    </citation>
    <scope>NUCLEOTIDE SEQUENCE [LARGE SCALE GENOMIC DNA]</scope>
    <source>
        <strain evidence="8 9">Mal48</strain>
    </source>
</reference>
<dbReference type="GO" id="GO:0006364">
    <property type="term" value="P:rRNA processing"/>
    <property type="evidence" value="ECO:0007669"/>
    <property type="project" value="UniProtKB-UniRule"/>
</dbReference>
<keyword evidence="5 7" id="KW-0378">Hydrolase</keyword>
<keyword evidence="7" id="KW-0690">Ribosome biogenesis</keyword>
<dbReference type="HAMAP" id="MF_00009">
    <property type="entry name" value="Endoribonucl_YbeY"/>
    <property type="match status" value="1"/>
</dbReference>
<dbReference type="GO" id="GO:0005737">
    <property type="term" value="C:cytoplasm"/>
    <property type="evidence" value="ECO:0007669"/>
    <property type="project" value="UniProtKB-SubCell"/>
</dbReference>
<dbReference type="Pfam" id="PF02130">
    <property type="entry name" value="YbeY"/>
    <property type="match status" value="1"/>
</dbReference>
<dbReference type="Gene3D" id="3.40.390.30">
    <property type="entry name" value="Metalloproteases ('zincins'), catalytic domain"/>
    <property type="match status" value="1"/>
</dbReference>
<evidence type="ECO:0000313" key="9">
    <source>
        <dbReference type="Proteomes" id="UP000315724"/>
    </source>
</evidence>
<feature type="binding site" evidence="7">
    <location>
        <position position="123"/>
    </location>
    <ligand>
        <name>Zn(2+)</name>
        <dbReference type="ChEBI" id="CHEBI:29105"/>
        <note>catalytic</note>
    </ligand>
</feature>
<dbReference type="AlphaFoldDB" id="A0A517QIV9"/>
<name>A0A517QIV9_9PLAN</name>
<evidence type="ECO:0000256" key="4">
    <source>
        <dbReference type="ARBA" id="ARBA00022759"/>
    </source>
</evidence>
<dbReference type="Proteomes" id="UP000315724">
    <property type="component" value="Chromosome"/>
</dbReference>
<dbReference type="NCBIfam" id="TIGR00043">
    <property type="entry name" value="rRNA maturation RNase YbeY"/>
    <property type="match status" value="1"/>
</dbReference>
<evidence type="ECO:0000256" key="2">
    <source>
        <dbReference type="ARBA" id="ARBA00022722"/>
    </source>
</evidence>
<evidence type="ECO:0000256" key="3">
    <source>
        <dbReference type="ARBA" id="ARBA00022723"/>
    </source>
</evidence>
<dbReference type="EMBL" id="CP036267">
    <property type="protein sequence ID" value="QDT31592.1"/>
    <property type="molecule type" value="Genomic_DNA"/>
</dbReference>
<dbReference type="InterPro" id="IPR002036">
    <property type="entry name" value="YbeY"/>
</dbReference>
<comment type="similarity">
    <text evidence="1 7">Belongs to the endoribonuclease YbeY family.</text>
</comment>
<proteinExistence type="inferred from homology"/>
<dbReference type="GO" id="GO:0008270">
    <property type="term" value="F:zinc ion binding"/>
    <property type="evidence" value="ECO:0007669"/>
    <property type="project" value="UniProtKB-UniRule"/>
</dbReference>
<evidence type="ECO:0000313" key="8">
    <source>
        <dbReference type="EMBL" id="QDT31592.1"/>
    </source>
</evidence>
<keyword evidence="3 7" id="KW-0479">Metal-binding</keyword>
<keyword evidence="4 7" id="KW-0255">Endonuclease</keyword>
<comment type="function">
    <text evidence="7">Single strand-specific metallo-endoribonuclease involved in late-stage 70S ribosome quality control and in maturation of the 3' terminus of the 16S rRNA.</text>
</comment>